<reference evidence="13" key="1">
    <citation type="journal article" date="2006" name="Science">
        <title>Phytophthora genome sequences uncover evolutionary origins and mechanisms of pathogenesis.</title>
        <authorList>
            <person name="Tyler B.M."/>
            <person name="Tripathy S."/>
            <person name="Zhang X."/>
            <person name="Dehal P."/>
            <person name="Jiang R.H."/>
            <person name="Aerts A."/>
            <person name="Arredondo F.D."/>
            <person name="Baxter L."/>
            <person name="Bensasson D."/>
            <person name="Beynon J.L."/>
            <person name="Chapman J."/>
            <person name="Damasceno C.M."/>
            <person name="Dorrance A.E."/>
            <person name="Dou D."/>
            <person name="Dickerman A.W."/>
            <person name="Dubchak I.L."/>
            <person name="Garbelotto M."/>
            <person name="Gijzen M."/>
            <person name="Gordon S.G."/>
            <person name="Govers F."/>
            <person name="Grunwald N.J."/>
            <person name="Huang W."/>
            <person name="Ivors K.L."/>
            <person name="Jones R.W."/>
            <person name="Kamoun S."/>
            <person name="Krampis K."/>
            <person name="Lamour K.H."/>
            <person name="Lee M.K."/>
            <person name="McDonald W.H."/>
            <person name="Medina M."/>
            <person name="Meijer H.J."/>
            <person name="Nordberg E.K."/>
            <person name="Maclean D.J."/>
            <person name="Ospina-Giraldo M.D."/>
            <person name="Morris P.F."/>
            <person name="Phuntumart V."/>
            <person name="Putnam N.H."/>
            <person name="Rash S."/>
            <person name="Rose J.K."/>
            <person name="Sakihama Y."/>
            <person name="Salamov A.A."/>
            <person name="Savidor A."/>
            <person name="Scheuring C.F."/>
            <person name="Smith B.M."/>
            <person name="Sobral B.W."/>
            <person name="Terry A."/>
            <person name="Torto-Alalibo T.A."/>
            <person name="Win J."/>
            <person name="Xu Z."/>
            <person name="Zhang H."/>
            <person name="Grigoriev I.V."/>
            <person name="Rokhsar D.S."/>
            <person name="Boore J.L."/>
        </authorList>
    </citation>
    <scope>NUCLEOTIDE SEQUENCE [LARGE SCALE GENOMIC DNA]</scope>
    <source>
        <strain evidence="13">Pr102</strain>
    </source>
</reference>
<dbReference type="EnsemblProtists" id="Phyra76285">
    <property type="protein sequence ID" value="Phyra76285"/>
    <property type="gene ID" value="Phyra76285"/>
</dbReference>
<comment type="subcellular location">
    <subcellularLocation>
        <location evidence="1 9">Golgi apparatus membrane</location>
        <topology evidence="1 9">Peripheral membrane protein</topology>
    </subcellularLocation>
</comment>
<dbReference type="VEuPathDB" id="FungiDB:KRP22_14087"/>
<evidence type="ECO:0000256" key="7">
    <source>
        <dbReference type="ARBA" id="ARBA00023136"/>
    </source>
</evidence>
<evidence type="ECO:0000313" key="12">
    <source>
        <dbReference type="EnsemblProtists" id="Phyra76285"/>
    </source>
</evidence>
<dbReference type="GO" id="GO:0004843">
    <property type="term" value="F:cysteine-type deubiquitinase activity"/>
    <property type="evidence" value="ECO:0007669"/>
    <property type="project" value="InterPro"/>
</dbReference>
<evidence type="ECO:0000256" key="6">
    <source>
        <dbReference type="ARBA" id="ARBA00023034"/>
    </source>
</evidence>
<dbReference type="InParanoid" id="H3GJE3"/>
<reference evidence="12" key="2">
    <citation type="submission" date="2015-06" db="UniProtKB">
        <authorList>
            <consortium name="EnsemblProtists"/>
        </authorList>
    </citation>
    <scope>IDENTIFICATION</scope>
    <source>
        <strain evidence="12">Pr102</strain>
    </source>
</reference>
<keyword evidence="6 9" id="KW-0333">Golgi apparatus</keyword>
<dbReference type="VEuPathDB" id="FungiDB:KRP23_11832"/>
<dbReference type="PANTHER" id="PTHR21506:SF0">
    <property type="entry name" value="CONSERVED OLIGOMERIC GOLGI COMPLEX SUBUNIT 6"/>
    <property type="match status" value="1"/>
</dbReference>
<comment type="function">
    <text evidence="9">Required for normal Golgi function.</text>
</comment>
<dbReference type="HOGENOM" id="CLU_261576_0_0_1"/>
<dbReference type="STRING" id="164328.H3GJE3"/>
<dbReference type="SUPFAM" id="SSF143791">
    <property type="entry name" value="DUSP-like"/>
    <property type="match status" value="1"/>
</dbReference>
<dbReference type="GO" id="GO:0035091">
    <property type="term" value="F:phosphatidylinositol binding"/>
    <property type="evidence" value="ECO:0007669"/>
    <property type="project" value="InterPro"/>
</dbReference>
<dbReference type="SMART" id="SM00312">
    <property type="entry name" value="PX"/>
    <property type="match status" value="1"/>
</dbReference>
<dbReference type="PROSITE" id="PS50096">
    <property type="entry name" value="IQ"/>
    <property type="match status" value="1"/>
</dbReference>
<dbReference type="Pfam" id="PF06419">
    <property type="entry name" value="COG6_N"/>
    <property type="match status" value="1"/>
</dbReference>
<dbReference type="GO" id="GO:0017119">
    <property type="term" value="C:Golgi transport complex"/>
    <property type="evidence" value="ECO:0000318"/>
    <property type="project" value="GO_Central"/>
</dbReference>
<dbReference type="EMBL" id="DS566014">
    <property type="status" value="NOT_ANNOTATED_CDS"/>
    <property type="molecule type" value="Genomic_DNA"/>
</dbReference>
<evidence type="ECO:0000256" key="4">
    <source>
        <dbReference type="ARBA" id="ARBA00022448"/>
    </source>
</evidence>
<dbReference type="VEuPathDB" id="FungiDB:KRP23_11831"/>
<evidence type="ECO:0000259" key="10">
    <source>
        <dbReference type="PROSITE" id="PS50195"/>
    </source>
</evidence>
<evidence type="ECO:0000256" key="3">
    <source>
        <dbReference type="ARBA" id="ARBA00020973"/>
    </source>
</evidence>
<dbReference type="GO" id="GO:0015031">
    <property type="term" value="P:protein transport"/>
    <property type="evidence" value="ECO:0007669"/>
    <property type="project" value="UniProtKB-KW"/>
</dbReference>
<keyword evidence="5 9" id="KW-0653">Protein transport</keyword>
<accession>H3GJE3</accession>
<evidence type="ECO:0000259" key="11">
    <source>
        <dbReference type="PROSITE" id="PS51283"/>
    </source>
</evidence>
<keyword evidence="13" id="KW-1185">Reference proteome</keyword>
<evidence type="ECO:0000256" key="2">
    <source>
        <dbReference type="ARBA" id="ARBA00011023"/>
    </source>
</evidence>
<dbReference type="SUPFAM" id="SSF64268">
    <property type="entry name" value="PX domain"/>
    <property type="match status" value="1"/>
</dbReference>
<feature type="domain" description="PX" evidence="10">
    <location>
        <begin position="837"/>
        <end position="948"/>
    </location>
</feature>
<name>H3GJE3_PHYRM</name>
<dbReference type="PROSITE" id="PS51283">
    <property type="entry name" value="DUSP"/>
    <property type="match status" value="1"/>
</dbReference>
<organism evidence="12 13">
    <name type="scientific">Phytophthora ramorum</name>
    <name type="common">Sudden oak death agent</name>
    <dbReference type="NCBI Taxonomy" id="164328"/>
    <lineage>
        <taxon>Eukaryota</taxon>
        <taxon>Sar</taxon>
        <taxon>Stramenopiles</taxon>
        <taxon>Oomycota</taxon>
        <taxon>Peronosporomycetes</taxon>
        <taxon>Peronosporales</taxon>
        <taxon>Peronosporaceae</taxon>
        <taxon>Phytophthora</taxon>
    </lineage>
</organism>
<dbReference type="Gene3D" id="3.30.1520.10">
    <property type="entry name" value="Phox-like domain"/>
    <property type="match status" value="1"/>
</dbReference>
<comment type="similarity">
    <text evidence="2 9">Belongs to the COG6 family.</text>
</comment>
<dbReference type="GO" id="GO:0000139">
    <property type="term" value="C:Golgi membrane"/>
    <property type="evidence" value="ECO:0007669"/>
    <property type="project" value="UniProtKB-SubCell"/>
</dbReference>
<feature type="domain" description="DUSP" evidence="11">
    <location>
        <begin position="948"/>
        <end position="1051"/>
    </location>
</feature>
<dbReference type="Gene3D" id="3.30.2230.10">
    <property type="entry name" value="DUSP-like"/>
    <property type="match status" value="1"/>
</dbReference>
<dbReference type="SMART" id="SM01087">
    <property type="entry name" value="COG6"/>
    <property type="match status" value="1"/>
</dbReference>
<dbReference type="VEuPathDB" id="FungiDB:KRP22_14088"/>
<dbReference type="Pfam" id="PF20653">
    <property type="entry name" value="COG6_C"/>
    <property type="match status" value="1"/>
</dbReference>
<dbReference type="eggNOG" id="KOG3758">
    <property type="taxonomic scope" value="Eukaryota"/>
</dbReference>
<evidence type="ECO:0000256" key="9">
    <source>
        <dbReference type="RuleBase" id="RU365075"/>
    </source>
</evidence>
<keyword evidence="4 9" id="KW-0813">Transport</keyword>
<evidence type="ECO:0000256" key="5">
    <source>
        <dbReference type="ARBA" id="ARBA00022927"/>
    </source>
</evidence>
<protein>
    <recommendedName>
        <fullName evidence="3 9">Conserved oligomeric Golgi complex subunit 6</fullName>
        <shortName evidence="9">COG complex subunit 6</shortName>
    </recommendedName>
    <alternativeName>
        <fullName evidence="8 9">Component of oligomeric Golgi complex 6</fullName>
    </alternativeName>
</protein>
<dbReference type="PANTHER" id="PTHR21506">
    <property type="entry name" value="COMPONENT OF OLIGOMERIC GOLGI COMPLEX 6"/>
    <property type="match status" value="1"/>
</dbReference>
<dbReference type="InterPro" id="IPR048369">
    <property type="entry name" value="COG6_C"/>
</dbReference>
<comment type="subunit">
    <text evidence="9">Component of the conserved oligomeric Golgi complex.</text>
</comment>
<evidence type="ECO:0000313" key="13">
    <source>
        <dbReference type="Proteomes" id="UP000005238"/>
    </source>
</evidence>
<dbReference type="Pfam" id="PF06337">
    <property type="entry name" value="DUSP"/>
    <property type="match status" value="1"/>
</dbReference>
<dbReference type="PROSITE" id="PS50195">
    <property type="entry name" value="PX"/>
    <property type="match status" value="1"/>
</dbReference>
<dbReference type="InterPro" id="IPR035927">
    <property type="entry name" value="DUSP-like_sf"/>
</dbReference>
<evidence type="ECO:0000256" key="8">
    <source>
        <dbReference type="ARBA" id="ARBA00031348"/>
    </source>
</evidence>
<sequence>MASTTALQARVHKLLGSRAELEATKALLRTLVTDKASSGASLVQLDATPTLAALRRNLRSNLEQQQLALAQKALDGLEGTLAQVSNLATQVDALDDKCDHVHKFLETTKRDTQQVQTEAAALASKRNKVQDEWKEAKTFLDRYQLTEDEVRALYAENLADQDMDAFFSTLERVQQVKADCKELVATGEVNCGLELLDAVGKYQEAGFERLYQWTAKKCAEVDGEPSNMLHRAIALLSDRAEFYNYCKECLTSSRRSLIVRRFIMALTVGGPNGIPRPIEMHAHDPVRYCGDMLAWVHQAIATESEFFRVLFDGDVEFSPSVESSSHGTDVPSSGDISLPVEGSTNGATEVCTSMVGRAFDGVARPLQVRVEQTLSSPHGIVIAYKLVHLLAFYHHKLDQLVAHAEVARALRHCREAANDAFRRQFQQLVDAVAASAQDYAASLAATHVTLDVSHRLVALLEVFQTSLLPEQEKEAGLAPLFDGVLPAVELMCQRSVTGLDPVDALVFRLNNFGCLQTPLARFPEVAKWHAEMGRELDRWLRDLSELQATRVMDRCRVSALLQHILEFQQSHAAVALDADTSPADTPGLDGETITRVMGDFCAALLTLMFPQLDSLGQPALADKARALTAATLAGTYAFVYEFVYDTRNGYIPGSEPTPSSSSWASAERSRRVVLQHTPEEIRTVLELDGETNRDHTLNRRGSKRSLLYLGSAHRLRVFMPVLPVSKAKEVTARAFEELQLPVGASEEQVVSRFRSVCLNQVLNRLPAETSVGASDPGVKTLAAADDGDERFQRQAVAYRFLSSLPLLAGVEYRAEHILPTLRPLDSDHGANERASAMLDVSIATMERAQQAGRLPYTNFVLRVHYCLRRHVVRRRYSEFLALHSLLETKLPVLPQLPERNWVYALKMPPAERARRLVSYLQRVTTLLAARGVFSLEVMAFLEIGATRVRGEEEALAVDVLSRASRGGGDNIFFVVHSSWISAWKRFVTTQKLPPGPIGNHNLLEAPTPESSSRRPKEGLVAAKHYRCVNGSTWRYWHVIYGGGPAIRRQTPSIYGYPACDLATLAVLVQRLVRGFLARRAMRRARIQQKLQDPATAQTVAAKARHRTLEARLDIVRQYVEVREFQTRHIAAMKIQRAFRVFLLRAEHALLLAESAVPDSATTQGLQQIYDDRLALEELALVEDPALRLAHFLATMLAGVPMRKLRSRHKIPAWRLFRLDSIASELRWSSSASAKTNAMAFVDVEKLSVEAPLVTKGPSLARRGVVRELMLICEGSSEMEVLYFGLSALISEVSSRTANGATFVDGHGIIRKRVPHAKKLLREAHTLLEQQRQHKN</sequence>
<dbReference type="Proteomes" id="UP000005238">
    <property type="component" value="Unassembled WGS sequence"/>
</dbReference>
<dbReference type="InterPro" id="IPR010490">
    <property type="entry name" value="COG6"/>
</dbReference>
<dbReference type="SMART" id="SM00695">
    <property type="entry name" value="DUSP"/>
    <property type="match status" value="1"/>
</dbReference>
<dbReference type="GO" id="GO:0006891">
    <property type="term" value="P:intra-Golgi vesicle-mediated transport"/>
    <property type="evidence" value="ECO:0000318"/>
    <property type="project" value="GO_Central"/>
</dbReference>
<evidence type="ECO:0000256" key="1">
    <source>
        <dbReference type="ARBA" id="ARBA00004395"/>
    </source>
</evidence>
<dbReference type="InterPro" id="IPR036871">
    <property type="entry name" value="PX_dom_sf"/>
</dbReference>
<dbReference type="CDD" id="cd06093">
    <property type="entry name" value="PX_domain"/>
    <property type="match status" value="1"/>
</dbReference>
<dbReference type="SMART" id="SM00015">
    <property type="entry name" value="IQ"/>
    <property type="match status" value="2"/>
</dbReference>
<dbReference type="InterPro" id="IPR001683">
    <property type="entry name" value="PX_dom"/>
</dbReference>
<keyword evidence="7 9" id="KW-0472">Membrane</keyword>
<proteinExistence type="inferred from homology"/>
<dbReference type="InterPro" id="IPR048368">
    <property type="entry name" value="COG6_N"/>
</dbReference>
<dbReference type="InterPro" id="IPR000048">
    <property type="entry name" value="IQ_motif_EF-hand-BS"/>
</dbReference>
<dbReference type="Pfam" id="PF00787">
    <property type="entry name" value="PX"/>
    <property type="match status" value="1"/>
</dbReference>
<dbReference type="InterPro" id="IPR006615">
    <property type="entry name" value="Pept_C19_DUSP"/>
</dbReference>